<dbReference type="GO" id="GO:0071897">
    <property type="term" value="P:DNA biosynthetic process"/>
    <property type="evidence" value="ECO:0007669"/>
    <property type="project" value="UniProtKB-ARBA"/>
</dbReference>
<name>A0A162EE12_9CRUS</name>
<dbReference type="Proteomes" id="UP000076858">
    <property type="component" value="Unassembled WGS sequence"/>
</dbReference>
<accession>A0A162EE12</accession>
<dbReference type="InterPro" id="IPR052055">
    <property type="entry name" value="Hepadnavirus_pol/RT"/>
</dbReference>
<organism evidence="2 3">
    <name type="scientific">Daphnia magna</name>
    <dbReference type="NCBI Taxonomy" id="35525"/>
    <lineage>
        <taxon>Eukaryota</taxon>
        <taxon>Metazoa</taxon>
        <taxon>Ecdysozoa</taxon>
        <taxon>Arthropoda</taxon>
        <taxon>Crustacea</taxon>
        <taxon>Branchiopoda</taxon>
        <taxon>Diplostraca</taxon>
        <taxon>Cladocera</taxon>
        <taxon>Anomopoda</taxon>
        <taxon>Daphniidae</taxon>
        <taxon>Daphnia</taxon>
    </lineage>
</organism>
<dbReference type="AlphaFoldDB" id="A0A162EE12"/>
<gene>
    <name evidence="2" type="ORF">APZ42_026091</name>
</gene>
<feature type="compositionally biased region" description="Basic and acidic residues" evidence="1">
    <location>
        <begin position="182"/>
        <end position="194"/>
    </location>
</feature>
<feature type="compositionally biased region" description="Acidic residues" evidence="1">
    <location>
        <begin position="195"/>
        <end position="208"/>
    </location>
</feature>
<reference evidence="2 3" key="1">
    <citation type="submission" date="2016-03" db="EMBL/GenBank/DDBJ databases">
        <title>EvidentialGene: Evidence-directed Construction of Genes on Genomes.</title>
        <authorList>
            <person name="Gilbert D.G."/>
            <person name="Choi J.-H."/>
            <person name="Mockaitis K."/>
            <person name="Colbourne J."/>
            <person name="Pfrender M."/>
        </authorList>
    </citation>
    <scope>NUCLEOTIDE SEQUENCE [LARGE SCALE GENOMIC DNA]</scope>
    <source>
        <strain evidence="2 3">Xinb3</strain>
        <tissue evidence="2">Complete organism</tissue>
    </source>
</reference>
<feature type="non-terminal residue" evidence="2">
    <location>
        <position position="558"/>
    </location>
</feature>
<proteinExistence type="predicted"/>
<keyword evidence="3" id="KW-1185">Reference proteome</keyword>
<sequence>MDSNLSAFELLYSQLNNRKKQKITNIVFVVNTINISRRHLQNVKLKLLQKYLRRQFFDARTGKYFTSEQEARDFELRVREQWENRQRGYYGAYVYPNRERSPRRYYRNFDPHFYPLTYEQPEFYPDHRYNHNLESQYGRSFEDQQHYLDNEARPGSSGQRGREDRQENSGGGSGRKLKALKGKLERRPREKEQPDDPCESEEEDGGDDDRDRNRPWLPRGTQEESEIVLVESSTTVSKEISDEIKEGAKNDVKKVIDLLQKLGFFINWEKSITEPAQILEYLGLVINSIKLSFVLPTEKASAVKTKCDAALARDSITLREMASIMGNFTWAIPTIPFAQAHLRRMQALYMEQARRAKFNLQVRCPLSAEARSDLEWWSSNLSRGRDKVFFPHVPDLEIFSDASMTGWGACCDEVRTRGSWTRADTEKHINELEYLDALYAVQAFATESVNISIRIYLDNITAIAYINHEGGTRSKALTKISAALIGWCEERDIAIEAVYLQGKLNEVADEESRAGPDAGDWMLKPLVFIKVQGIWLSKVDVFASHWNAQLPSYMSWRP</sequence>
<protein>
    <recommendedName>
        <fullName evidence="4">RNase H type-1 domain-containing protein</fullName>
    </recommendedName>
</protein>
<dbReference type="InterPro" id="IPR043502">
    <property type="entry name" value="DNA/RNA_pol_sf"/>
</dbReference>
<dbReference type="SUPFAM" id="SSF56672">
    <property type="entry name" value="DNA/RNA polymerases"/>
    <property type="match status" value="1"/>
</dbReference>
<evidence type="ECO:0000256" key="1">
    <source>
        <dbReference type="SAM" id="MobiDB-lite"/>
    </source>
</evidence>
<evidence type="ECO:0000313" key="3">
    <source>
        <dbReference type="Proteomes" id="UP000076858"/>
    </source>
</evidence>
<dbReference type="CDD" id="cd09275">
    <property type="entry name" value="RNase_HI_RT_DIRS1"/>
    <property type="match status" value="1"/>
</dbReference>
<evidence type="ECO:0008006" key="4">
    <source>
        <dbReference type="Google" id="ProtNLM"/>
    </source>
</evidence>
<dbReference type="STRING" id="35525.A0A162EE12"/>
<dbReference type="OrthoDB" id="6380429at2759"/>
<comment type="caution">
    <text evidence="2">The sequence shown here is derived from an EMBL/GenBank/DDBJ whole genome shotgun (WGS) entry which is preliminary data.</text>
</comment>
<dbReference type="PANTHER" id="PTHR33050">
    <property type="entry name" value="REVERSE TRANSCRIPTASE DOMAIN-CONTAINING PROTEIN"/>
    <property type="match status" value="1"/>
</dbReference>
<dbReference type="PANTHER" id="PTHR33050:SF7">
    <property type="entry name" value="RIBONUCLEASE H"/>
    <property type="match status" value="1"/>
</dbReference>
<dbReference type="EMBL" id="LRGB01002018">
    <property type="protein sequence ID" value="KZS09640.1"/>
    <property type="molecule type" value="Genomic_DNA"/>
</dbReference>
<evidence type="ECO:0000313" key="2">
    <source>
        <dbReference type="EMBL" id="KZS09640.1"/>
    </source>
</evidence>
<feature type="region of interest" description="Disordered" evidence="1">
    <location>
        <begin position="149"/>
        <end position="233"/>
    </location>
</feature>